<evidence type="ECO:0000313" key="3">
    <source>
        <dbReference type="EMBL" id="CAF5005471.1"/>
    </source>
</evidence>
<dbReference type="InterPro" id="IPR042855">
    <property type="entry name" value="V_SNARE_CC"/>
</dbReference>
<organism evidence="3 4">
    <name type="scientific">Rotaria magnacalcarata</name>
    <dbReference type="NCBI Taxonomy" id="392030"/>
    <lineage>
        <taxon>Eukaryota</taxon>
        <taxon>Metazoa</taxon>
        <taxon>Spiralia</taxon>
        <taxon>Gnathifera</taxon>
        <taxon>Rotifera</taxon>
        <taxon>Eurotatoria</taxon>
        <taxon>Bdelloidea</taxon>
        <taxon>Philodinida</taxon>
        <taxon>Philodinidae</taxon>
        <taxon>Rotaria</taxon>
    </lineage>
</organism>
<accession>A0A8S3DUA1</accession>
<sequence>MKFCFRLRLRKKNPFKKYKKSSYIVNLFNHYDNNRHQQQQQQLEMPLNESNQLSNNMTYVNDIVVGGGGGDDDRGTFHRQIPTPIDENQIAKAQDKVDRLMSMIADTYERTLVRNIRLEELDMRSTDLFRDAEKMKNMAHKMHDKFFWEDSKCYRNHSDCRAIEFEIIKHSCKELFVSITCLV</sequence>
<gene>
    <name evidence="3" type="ORF">SMN809_LOCUS56956</name>
</gene>
<feature type="domain" description="V-SNARE coiled-coil homology" evidence="2">
    <location>
        <begin position="89"/>
        <end position="149"/>
    </location>
</feature>
<evidence type="ECO:0000313" key="4">
    <source>
        <dbReference type="Proteomes" id="UP000676336"/>
    </source>
</evidence>
<dbReference type="EMBL" id="CAJOBI010206086">
    <property type="protein sequence ID" value="CAF5005471.1"/>
    <property type="molecule type" value="Genomic_DNA"/>
</dbReference>
<keyword evidence="1" id="KW-0175">Coiled coil</keyword>
<name>A0A8S3DUA1_9BILA</name>
<reference evidence="3" key="1">
    <citation type="submission" date="2021-02" db="EMBL/GenBank/DDBJ databases">
        <authorList>
            <person name="Nowell W R."/>
        </authorList>
    </citation>
    <scope>NUCLEOTIDE SEQUENCE</scope>
</reference>
<evidence type="ECO:0000259" key="2">
    <source>
        <dbReference type="PROSITE" id="PS50892"/>
    </source>
</evidence>
<dbReference type="Proteomes" id="UP000676336">
    <property type="component" value="Unassembled WGS sequence"/>
</dbReference>
<dbReference type="PROSITE" id="PS50892">
    <property type="entry name" value="V_SNARE"/>
    <property type="match status" value="1"/>
</dbReference>
<proteinExistence type="predicted"/>
<comment type="caution">
    <text evidence="3">The sequence shown here is derived from an EMBL/GenBank/DDBJ whole genome shotgun (WGS) entry which is preliminary data.</text>
</comment>
<evidence type="ECO:0000256" key="1">
    <source>
        <dbReference type="PROSITE-ProRule" id="PRU00290"/>
    </source>
</evidence>
<dbReference type="Gene3D" id="1.20.5.110">
    <property type="match status" value="1"/>
</dbReference>
<protein>
    <recommendedName>
        <fullName evidence="2">V-SNARE coiled-coil homology domain-containing protein</fullName>
    </recommendedName>
</protein>
<dbReference type="SUPFAM" id="SSF58038">
    <property type="entry name" value="SNARE fusion complex"/>
    <property type="match status" value="1"/>
</dbReference>
<dbReference type="AlphaFoldDB" id="A0A8S3DUA1"/>